<keyword evidence="6" id="KW-1185">Reference proteome</keyword>
<keyword evidence="1" id="KW-0175">Coiled coil</keyword>
<comment type="caution">
    <text evidence="4">The sequence shown here is derived from an EMBL/GenBank/DDBJ whole genome shotgun (WGS) entry which is preliminary data.</text>
</comment>
<dbReference type="Proteomes" id="UP000638462">
    <property type="component" value="Unassembled WGS sequence"/>
</dbReference>
<organism evidence="4 5">
    <name type="scientific">Pseudoalteromonas gelatinilytica</name>
    <dbReference type="NCBI Taxonomy" id="1703256"/>
    <lineage>
        <taxon>Bacteria</taxon>
        <taxon>Pseudomonadati</taxon>
        <taxon>Pseudomonadota</taxon>
        <taxon>Gammaproteobacteria</taxon>
        <taxon>Alteromonadales</taxon>
        <taxon>Pseudoalteromonadaceae</taxon>
        <taxon>Pseudoalteromonas</taxon>
    </lineage>
</organism>
<evidence type="ECO:0008006" key="7">
    <source>
        <dbReference type="Google" id="ProtNLM"/>
    </source>
</evidence>
<accession>A0A3A3EGR4</accession>
<dbReference type="AlphaFoldDB" id="A0A3A3EGR4"/>
<feature type="chain" id="PRO_5017425962" description="DUF4124 domain-containing protein" evidence="2">
    <location>
        <begin position="24"/>
        <end position="260"/>
    </location>
</feature>
<evidence type="ECO:0000313" key="4">
    <source>
        <dbReference type="EMBL" id="RJF34497.1"/>
    </source>
</evidence>
<gene>
    <name evidence="4" type="ORF">D4741_14015</name>
    <name evidence="3" type="ORF">GCM10008027_07170</name>
</gene>
<proteinExistence type="predicted"/>
<reference evidence="6" key="3">
    <citation type="journal article" date="2019" name="Int. J. Syst. Evol. Microbiol.">
        <title>The Global Catalogue of Microorganisms (GCM) 10K type strain sequencing project: providing services to taxonomists for standard genome sequencing and annotation.</title>
        <authorList>
            <consortium name="The Broad Institute Genomics Platform"/>
            <consortium name="The Broad Institute Genome Sequencing Center for Infectious Disease"/>
            <person name="Wu L."/>
            <person name="Ma J."/>
        </authorList>
    </citation>
    <scope>NUCLEOTIDE SEQUENCE [LARGE SCALE GENOMIC DNA]</scope>
    <source>
        <strain evidence="6">CGMCC 1.15394</strain>
    </source>
</reference>
<evidence type="ECO:0000313" key="6">
    <source>
        <dbReference type="Proteomes" id="UP000638462"/>
    </source>
</evidence>
<evidence type="ECO:0000313" key="5">
    <source>
        <dbReference type="Proteomes" id="UP000265938"/>
    </source>
</evidence>
<sequence length="260" mass="29190">MTLIPLKLNLLFISLLVCQTAHSTVYHCEKNGIAEFSQQPCGKDAKLITIKEQNPYLSSASENTAQPSADKDTAEVDRYIRSKQIDAQIAEHNNKIDTFKLKMDREIVALSEQSDAQLRNLVGAKKQAAIAKQMTAVSERYGVLIDSEQRSIDRLTAEKYTLTSSANTVANNEVASFIRSKQIMRKISEHENKIDTYQSELNVQISELEQQLNSRPRNLADANSDSALADKMTALTSRFNTLIAIEQKQIDRLNSELTRL</sequence>
<dbReference type="RefSeq" id="WP_119853437.1">
    <property type="nucleotide sequence ID" value="NZ_BMIT01000002.1"/>
</dbReference>
<reference evidence="3" key="4">
    <citation type="submission" date="2020-09" db="EMBL/GenBank/DDBJ databases">
        <authorList>
            <person name="Sun Q."/>
            <person name="Zhou Y."/>
        </authorList>
    </citation>
    <scope>NUCLEOTIDE SEQUENCE</scope>
    <source>
        <strain evidence="3">CGMCC 1.15394</strain>
    </source>
</reference>
<reference evidence="4 5" key="2">
    <citation type="submission" date="2018-09" db="EMBL/GenBank/DDBJ databases">
        <title>Identification of marine bacteria producing industrial enzymes.</title>
        <authorList>
            <person name="Cheng T.H."/>
            <person name="Saidin J."/>
            <person name="Muhd D.D."/>
            <person name="Isa M.N.M."/>
            <person name="Bakar M.F.A."/>
            <person name="Ismail N."/>
        </authorList>
    </citation>
    <scope>NUCLEOTIDE SEQUENCE [LARGE SCALE GENOMIC DNA]</scope>
    <source>
        <strain evidence="4 5">MNAD 1.6</strain>
    </source>
</reference>
<dbReference type="EMBL" id="QYSE01000003">
    <property type="protein sequence ID" value="RJF34497.1"/>
    <property type="molecule type" value="Genomic_DNA"/>
</dbReference>
<protein>
    <recommendedName>
        <fullName evidence="7">DUF4124 domain-containing protein</fullName>
    </recommendedName>
</protein>
<name>A0A3A3EGR4_9GAMM</name>
<keyword evidence="2" id="KW-0732">Signal</keyword>
<evidence type="ECO:0000256" key="1">
    <source>
        <dbReference type="SAM" id="Coils"/>
    </source>
</evidence>
<reference evidence="3" key="1">
    <citation type="journal article" date="2014" name="Int. J. Syst. Evol. Microbiol.">
        <title>Complete genome of a new Firmicutes species belonging to the dominant human colonic microbiota ('Ruminococcus bicirculans') reveals two chromosomes and a selective capacity to utilize plant glucans.</title>
        <authorList>
            <consortium name="NISC Comparative Sequencing Program"/>
            <person name="Wegmann U."/>
            <person name="Louis P."/>
            <person name="Goesmann A."/>
            <person name="Henrissat B."/>
            <person name="Duncan S.H."/>
            <person name="Flint H.J."/>
        </authorList>
    </citation>
    <scope>NUCLEOTIDE SEQUENCE</scope>
    <source>
        <strain evidence="3">CGMCC 1.15394</strain>
    </source>
</reference>
<feature type="signal peptide" evidence="2">
    <location>
        <begin position="1"/>
        <end position="23"/>
    </location>
</feature>
<feature type="coiled-coil region" evidence="1">
    <location>
        <begin position="180"/>
        <end position="207"/>
    </location>
</feature>
<dbReference type="EMBL" id="BMIT01000002">
    <property type="protein sequence ID" value="GGE84897.1"/>
    <property type="molecule type" value="Genomic_DNA"/>
</dbReference>
<evidence type="ECO:0000256" key="2">
    <source>
        <dbReference type="SAM" id="SignalP"/>
    </source>
</evidence>
<evidence type="ECO:0000313" key="3">
    <source>
        <dbReference type="EMBL" id="GGE84897.1"/>
    </source>
</evidence>
<dbReference type="Proteomes" id="UP000265938">
    <property type="component" value="Unassembled WGS sequence"/>
</dbReference>